<dbReference type="GO" id="GO:0016787">
    <property type="term" value="F:hydrolase activity"/>
    <property type="evidence" value="ECO:0007669"/>
    <property type="project" value="UniProtKB-KW"/>
</dbReference>
<keyword evidence="5" id="KW-0119">Carbohydrate metabolism</keyword>
<evidence type="ECO:0000256" key="2">
    <source>
        <dbReference type="ARBA" id="ARBA00022723"/>
    </source>
</evidence>
<evidence type="ECO:0000313" key="6">
    <source>
        <dbReference type="EMBL" id="HJC23122.1"/>
    </source>
</evidence>
<evidence type="ECO:0000256" key="3">
    <source>
        <dbReference type="ARBA" id="ARBA00022801"/>
    </source>
</evidence>
<dbReference type="Gene3D" id="3.20.20.370">
    <property type="entry name" value="Glycoside hydrolase/deacetylase"/>
    <property type="match status" value="1"/>
</dbReference>
<accession>A0A9D2NCW0</accession>
<reference evidence="6" key="2">
    <citation type="submission" date="2021-04" db="EMBL/GenBank/DDBJ databases">
        <authorList>
            <person name="Gilroy R."/>
        </authorList>
    </citation>
    <scope>NUCLEOTIDE SEQUENCE</scope>
    <source>
        <strain evidence="6">USAMLcec2-132</strain>
    </source>
</reference>
<protein>
    <submittedName>
        <fullName evidence="6">ChbG/HpnK family deacetylase</fullName>
    </submittedName>
</protein>
<gene>
    <name evidence="6" type="ORF">H9761_05380</name>
</gene>
<reference evidence="6" key="1">
    <citation type="journal article" date="2021" name="PeerJ">
        <title>Extensive microbial diversity within the chicken gut microbiome revealed by metagenomics and culture.</title>
        <authorList>
            <person name="Gilroy R."/>
            <person name="Ravi A."/>
            <person name="Getino M."/>
            <person name="Pursley I."/>
            <person name="Horton D.L."/>
            <person name="Alikhan N.F."/>
            <person name="Baker D."/>
            <person name="Gharbi K."/>
            <person name="Hall N."/>
            <person name="Watson M."/>
            <person name="Adriaenssens E.M."/>
            <person name="Foster-Nyarko E."/>
            <person name="Jarju S."/>
            <person name="Secka A."/>
            <person name="Antonio M."/>
            <person name="Oren A."/>
            <person name="Chaudhuri R.R."/>
            <person name="La Ragione R."/>
            <person name="Hildebrand F."/>
            <person name="Pallen M.J."/>
        </authorList>
    </citation>
    <scope>NUCLEOTIDE SEQUENCE</scope>
    <source>
        <strain evidence="6">USAMLcec2-132</strain>
    </source>
</reference>
<keyword evidence="3" id="KW-0378">Hydrolase</keyword>
<keyword evidence="4" id="KW-0460">Magnesium</keyword>
<dbReference type="InterPro" id="IPR006879">
    <property type="entry name" value="YdjC-like"/>
</dbReference>
<proteinExistence type="predicted"/>
<organism evidence="6 7">
    <name type="scientific">Candidatus Eisenbergiella merdavium</name>
    <dbReference type="NCBI Taxonomy" id="2838551"/>
    <lineage>
        <taxon>Bacteria</taxon>
        <taxon>Bacillati</taxon>
        <taxon>Bacillota</taxon>
        <taxon>Clostridia</taxon>
        <taxon>Lachnospirales</taxon>
        <taxon>Lachnospiraceae</taxon>
        <taxon>Eisenbergiella</taxon>
    </lineage>
</organism>
<dbReference type="GO" id="GO:0046872">
    <property type="term" value="F:metal ion binding"/>
    <property type="evidence" value="ECO:0007669"/>
    <property type="project" value="UniProtKB-KW"/>
</dbReference>
<evidence type="ECO:0000256" key="5">
    <source>
        <dbReference type="ARBA" id="ARBA00023277"/>
    </source>
</evidence>
<dbReference type="InterPro" id="IPR011330">
    <property type="entry name" value="Glyco_hydro/deAcase_b/a-brl"/>
</dbReference>
<dbReference type="GO" id="GO:0005975">
    <property type="term" value="P:carbohydrate metabolic process"/>
    <property type="evidence" value="ECO:0007669"/>
    <property type="project" value="InterPro"/>
</dbReference>
<dbReference type="SUPFAM" id="SSF88713">
    <property type="entry name" value="Glycoside hydrolase/deacetylase"/>
    <property type="match status" value="1"/>
</dbReference>
<evidence type="ECO:0000313" key="7">
    <source>
        <dbReference type="Proteomes" id="UP000823891"/>
    </source>
</evidence>
<name>A0A9D2NCW0_9FIRM</name>
<evidence type="ECO:0000256" key="1">
    <source>
        <dbReference type="ARBA" id="ARBA00001946"/>
    </source>
</evidence>
<dbReference type="Pfam" id="PF04794">
    <property type="entry name" value="YdjC"/>
    <property type="match status" value="1"/>
</dbReference>
<dbReference type="PANTHER" id="PTHR31609:SF1">
    <property type="entry name" value="CARBOHYDRATE DEACETYLASE"/>
    <property type="match status" value="1"/>
</dbReference>
<dbReference type="EMBL" id="DWWS01000020">
    <property type="protein sequence ID" value="HJC23122.1"/>
    <property type="molecule type" value="Genomic_DNA"/>
</dbReference>
<dbReference type="AlphaFoldDB" id="A0A9D2NCW0"/>
<keyword evidence="2" id="KW-0479">Metal-binding</keyword>
<dbReference type="Proteomes" id="UP000823891">
    <property type="component" value="Unassembled WGS sequence"/>
</dbReference>
<dbReference type="PANTHER" id="PTHR31609">
    <property type="entry name" value="YDJC DEACETYLASE FAMILY MEMBER"/>
    <property type="match status" value="1"/>
</dbReference>
<dbReference type="GO" id="GO:0019213">
    <property type="term" value="F:deacetylase activity"/>
    <property type="evidence" value="ECO:0007669"/>
    <property type="project" value="TreeGrafter"/>
</dbReference>
<comment type="caution">
    <text evidence="6">The sequence shown here is derived from an EMBL/GenBank/DDBJ whole genome shotgun (WGS) entry which is preliminary data.</text>
</comment>
<evidence type="ECO:0000256" key="4">
    <source>
        <dbReference type="ARBA" id="ARBA00022842"/>
    </source>
</evidence>
<comment type="cofactor">
    <cofactor evidence="1">
        <name>Mg(2+)</name>
        <dbReference type="ChEBI" id="CHEBI:18420"/>
    </cofactor>
</comment>
<sequence length="305" mass="35435">MAQIEIHADDYAISPHSSEDILSCLRAGRLDGISVLTNMSCFEAYAAKLRAEYDSFPKKPTLTVHLNFMEGHCAADPDKVPHLVDRNGYFNISWGTLFKWNYTPKLFLPLKKELKEEIAAQTERFLEAFGRDVPLRFDGHQHTQMIPVVYWALLEVIVERHYPTEYIRVTKEPVLPFLKEAGLWKTWRPVNWVKNMILNILSPEMEKTVARNHPSWQKENEPMFLWGVVMSGRMDEKRVKRLLPGMKERAEKRGRRLEILFHPGTVLAQELGEEFCNHGANEFHVSEGRHVEYEAVMSLCDEDLQ</sequence>